<proteinExistence type="predicted"/>
<dbReference type="Proteomes" id="UP001151760">
    <property type="component" value="Unassembled WGS sequence"/>
</dbReference>
<keyword evidence="2" id="KW-1185">Reference proteome</keyword>
<gene>
    <name evidence="1" type="ORF">Tco_0681646</name>
</gene>
<accession>A0ABQ4XNY3</accession>
<comment type="caution">
    <text evidence="1">The sequence shown here is derived from an EMBL/GenBank/DDBJ whole genome shotgun (WGS) entry which is preliminary data.</text>
</comment>
<evidence type="ECO:0000313" key="1">
    <source>
        <dbReference type="EMBL" id="GJS67082.1"/>
    </source>
</evidence>
<name>A0ABQ4XNY3_9ASTR</name>
<protein>
    <submittedName>
        <fullName evidence="1">Uncharacterized protein</fullName>
    </submittedName>
</protein>
<organism evidence="1 2">
    <name type="scientific">Tanacetum coccineum</name>
    <dbReference type="NCBI Taxonomy" id="301880"/>
    <lineage>
        <taxon>Eukaryota</taxon>
        <taxon>Viridiplantae</taxon>
        <taxon>Streptophyta</taxon>
        <taxon>Embryophyta</taxon>
        <taxon>Tracheophyta</taxon>
        <taxon>Spermatophyta</taxon>
        <taxon>Magnoliopsida</taxon>
        <taxon>eudicotyledons</taxon>
        <taxon>Gunneridae</taxon>
        <taxon>Pentapetalae</taxon>
        <taxon>asterids</taxon>
        <taxon>campanulids</taxon>
        <taxon>Asterales</taxon>
        <taxon>Asteraceae</taxon>
        <taxon>Asteroideae</taxon>
        <taxon>Anthemideae</taxon>
        <taxon>Anthemidinae</taxon>
        <taxon>Tanacetum</taxon>
    </lineage>
</organism>
<evidence type="ECO:0000313" key="2">
    <source>
        <dbReference type="Proteomes" id="UP001151760"/>
    </source>
</evidence>
<reference evidence="1" key="2">
    <citation type="submission" date="2022-01" db="EMBL/GenBank/DDBJ databases">
        <authorList>
            <person name="Yamashiro T."/>
            <person name="Shiraishi A."/>
            <person name="Satake H."/>
            <person name="Nakayama K."/>
        </authorList>
    </citation>
    <scope>NUCLEOTIDE SEQUENCE</scope>
</reference>
<sequence>MTEFPQINSSLAVLVFSQGDDPIACLNRAMAFLKAVASLRLLCNKFKGGKDKVMLVLAIKAMLVEAQKSGQILDEEQLSFLVDPGIPDGQAAQTTIPNNAAFQTEDLDAYDFDCDDVLNAKAVLMANLSNYGSDAISEVPHSEPYHNDMDNQSLHEMLDFEQTPIVDFLDNDITSDSNIILYS</sequence>
<dbReference type="EMBL" id="BQNB010009693">
    <property type="protein sequence ID" value="GJS67082.1"/>
    <property type="molecule type" value="Genomic_DNA"/>
</dbReference>
<reference evidence="1" key="1">
    <citation type="journal article" date="2022" name="Int. J. Mol. Sci.">
        <title>Draft Genome of Tanacetum Coccineum: Genomic Comparison of Closely Related Tanacetum-Family Plants.</title>
        <authorList>
            <person name="Yamashiro T."/>
            <person name="Shiraishi A."/>
            <person name="Nakayama K."/>
            <person name="Satake H."/>
        </authorList>
    </citation>
    <scope>NUCLEOTIDE SEQUENCE</scope>
</reference>